<dbReference type="Gramene" id="OB09G25990.1">
    <property type="protein sequence ID" value="OB09G25990.1"/>
    <property type="gene ID" value="OB09G25990"/>
</dbReference>
<proteinExistence type="predicted"/>
<reference evidence="1" key="2">
    <citation type="submission" date="2013-04" db="UniProtKB">
        <authorList>
            <consortium name="EnsemblPlants"/>
        </authorList>
    </citation>
    <scope>IDENTIFICATION</scope>
</reference>
<reference evidence="1" key="1">
    <citation type="journal article" date="2013" name="Nat. Commun.">
        <title>Whole-genome sequencing of Oryza brachyantha reveals mechanisms underlying Oryza genome evolution.</title>
        <authorList>
            <person name="Chen J."/>
            <person name="Huang Q."/>
            <person name="Gao D."/>
            <person name="Wang J."/>
            <person name="Lang Y."/>
            <person name="Liu T."/>
            <person name="Li B."/>
            <person name="Bai Z."/>
            <person name="Luis Goicoechea J."/>
            <person name="Liang C."/>
            <person name="Chen C."/>
            <person name="Zhang W."/>
            <person name="Sun S."/>
            <person name="Liao Y."/>
            <person name="Zhang X."/>
            <person name="Yang L."/>
            <person name="Song C."/>
            <person name="Wang M."/>
            <person name="Shi J."/>
            <person name="Liu G."/>
            <person name="Liu J."/>
            <person name="Zhou H."/>
            <person name="Zhou W."/>
            <person name="Yu Q."/>
            <person name="An N."/>
            <person name="Chen Y."/>
            <person name="Cai Q."/>
            <person name="Wang B."/>
            <person name="Liu B."/>
            <person name="Min J."/>
            <person name="Huang Y."/>
            <person name="Wu H."/>
            <person name="Li Z."/>
            <person name="Zhang Y."/>
            <person name="Yin Y."/>
            <person name="Song W."/>
            <person name="Jiang J."/>
            <person name="Jackson S.A."/>
            <person name="Wing R.A."/>
            <person name="Wang J."/>
            <person name="Chen M."/>
        </authorList>
    </citation>
    <scope>NUCLEOTIDE SEQUENCE [LARGE SCALE GENOMIC DNA]</scope>
    <source>
        <strain evidence="1">cv. IRGC 101232</strain>
    </source>
</reference>
<organism evidence="1">
    <name type="scientific">Oryza brachyantha</name>
    <name type="common">malo sina</name>
    <dbReference type="NCBI Taxonomy" id="4533"/>
    <lineage>
        <taxon>Eukaryota</taxon>
        <taxon>Viridiplantae</taxon>
        <taxon>Streptophyta</taxon>
        <taxon>Embryophyta</taxon>
        <taxon>Tracheophyta</taxon>
        <taxon>Spermatophyta</taxon>
        <taxon>Magnoliopsida</taxon>
        <taxon>Liliopsida</taxon>
        <taxon>Poales</taxon>
        <taxon>Poaceae</taxon>
        <taxon>BOP clade</taxon>
        <taxon>Oryzoideae</taxon>
        <taxon>Oryzeae</taxon>
        <taxon>Oryzinae</taxon>
        <taxon>Oryza</taxon>
    </lineage>
</organism>
<accession>J3N020</accession>
<dbReference type="EnsemblPlants" id="OB09G25990.1">
    <property type="protein sequence ID" value="OB09G25990.1"/>
    <property type="gene ID" value="OB09G25990"/>
</dbReference>
<name>J3N020_ORYBR</name>
<dbReference type="AlphaFoldDB" id="J3N020"/>
<evidence type="ECO:0000313" key="2">
    <source>
        <dbReference type="Proteomes" id="UP000006038"/>
    </source>
</evidence>
<keyword evidence="2" id="KW-1185">Reference proteome</keyword>
<evidence type="ECO:0000313" key="1">
    <source>
        <dbReference type="EnsemblPlants" id="OB09G25990.1"/>
    </source>
</evidence>
<protein>
    <submittedName>
        <fullName evidence="1">Uncharacterized protein</fullName>
    </submittedName>
</protein>
<sequence length="70" mass="7971">MVEDLQFMPNHASYAVPTIQDSEIGLNGKRVVNMEQTAEWSAGWQDDEVSLCCCYCLLIKRSLTWTSPPY</sequence>
<dbReference type="Proteomes" id="UP000006038">
    <property type="component" value="Chromosome 9"/>
</dbReference>
<dbReference type="HOGENOM" id="CLU_2761867_0_0_1"/>